<dbReference type="EMBL" id="MU129254">
    <property type="protein sequence ID" value="KAF9504181.1"/>
    <property type="molecule type" value="Genomic_DNA"/>
</dbReference>
<comment type="caution">
    <text evidence="1">The sequence shown here is derived from an EMBL/GenBank/DDBJ whole genome shotgun (WGS) entry which is preliminary data.</text>
</comment>
<accession>A0A9P6AFW8</accession>
<dbReference type="Proteomes" id="UP000886523">
    <property type="component" value="Unassembled WGS sequence"/>
</dbReference>
<evidence type="ECO:0000313" key="2">
    <source>
        <dbReference type="Proteomes" id="UP000886523"/>
    </source>
</evidence>
<evidence type="ECO:0000313" key="1">
    <source>
        <dbReference type="EMBL" id="KAF9504181.1"/>
    </source>
</evidence>
<sequence>MSSLVDAILRVNDLSVGLPQISHYLILALDACDREPLMIMLFNATLVKDLSLMITIDSFYTIHQDLLTNGGTENLLMLQEFIQRSVERERKNKLHTIWLCCEIPVSEVEFLSEILLQDDTNKVLIIVVFTN</sequence>
<organism evidence="1 2">
    <name type="scientific">Hydnum rufescens UP504</name>
    <dbReference type="NCBI Taxonomy" id="1448309"/>
    <lineage>
        <taxon>Eukaryota</taxon>
        <taxon>Fungi</taxon>
        <taxon>Dikarya</taxon>
        <taxon>Basidiomycota</taxon>
        <taxon>Agaricomycotina</taxon>
        <taxon>Agaricomycetes</taxon>
        <taxon>Cantharellales</taxon>
        <taxon>Hydnaceae</taxon>
        <taxon>Hydnum</taxon>
    </lineage>
</organism>
<name>A0A9P6AFW8_9AGAM</name>
<dbReference type="OrthoDB" id="391988at2759"/>
<dbReference type="AlphaFoldDB" id="A0A9P6AFW8"/>
<proteinExistence type="predicted"/>
<gene>
    <name evidence="1" type="ORF">BS47DRAFT_1386297</name>
</gene>
<protein>
    <submittedName>
        <fullName evidence="1">Uncharacterized protein</fullName>
    </submittedName>
</protein>
<reference evidence="1" key="1">
    <citation type="journal article" date="2020" name="Nat. Commun.">
        <title>Large-scale genome sequencing of mycorrhizal fungi provides insights into the early evolution of symbiotic traits.</title>
        <authorList>
            <person name="Miyauchi S."/>
            <person name="Kiss E."/>
            <person name="Kuo A."/>
            <person name="Drula E."/>
            <person name="Kohler A."/>
            <person name="Sanchez-Garcia M."/>
            <person name="Morin E."/>
            <person name="Andreopoulos B."/>
            <person name="Barry K.W."/>
            <person name="Bonito G."/>
            <person name="Buee M."/>
            <person name="Carver A."/>
            <person name="Chen C."/>
            <person name="Cichocki N."/>
            <person name="Clum A."/>
            <person name="Culley D."/>
            <person name="Crous P.W."/>
            <person name="Fauchery L."/>
            <person name="Girlanda M."/>
            <person name="Hayes R.D."/>
            <person name="Keri Z."/>
            <person name="LaButti K."/>
            <person name="Lipzen A."/>
            <person name="Lombard V."/>
            <person name="Magnuson J."/>
            <person name="Maillard F."/>
            <person name="Murat C."/>
            <person name="Nolan M."/>
            <person name="Ohm R.A."/>
            <person name="Pangilinan J."/>
            <person name="Pereira M.F."/>
            <person name="Perotto S."/>
            <person name="Peter M."/>
            <person name="Pfister S."/>
            <person name="Riley R."/>
            <person name="Sitrit Y."/>
            <person name="Stielow J.B."/>
            <person name="Szollosi G."/>
            <person name="Zifcakova L."/>
            <person name="Stursova M."/>
            <person name="Spatafora J.W."/>
            <person name="Tedersoo L."/>
            <person name="Vaario L.M."/>
            <person name="Yamada A."/>
            <person name="Yan M."/>
            <person name="Wang P."/>
            <person name="Xu J."/>
            <person name="Bruns T."/>
            <person name="Baldrian P."/>
            <person name="Vilgalys R."/>
            <person name="Dunand C."/>
            <person name="Henrissat B."/>
            <person name="Grigoriev I.V."/>
            <person name="Hibbett D."/>
            <person name="Nagy L.G."/>
            <person name="Martin F.M."/>
        </authorList>
    </citation>
    <scope>NUCLEOTIDE SEQUENCE</scope>
    <source>
        <strain evidence="1">UP504</strain>
    </source>
</reference>
<keyword evidence="2" id="KW-1185">Reference proteome</keyword>